<dbReference type="RefSeq" id="WP_109215257.1">
    <property type="nucleotide sequence ID" value="NZ_JRFU01000061.1"/>
</dbReference>
<comment type="caution">
    <text evidence="2">The sequence shown here is derived from an EMBL/GenBank/DDBJ whole genome shotgun (WGS) entry which is preliminary data.</text>
</comment>
<evidence type="ECO:0000313" key="3">
    <source>
        <dbReference type="Proteomes" id="UP000245288"/>
    </source>
</evidence>
<gene>
    <name evidence="2" type="ORF">LG34_06135</name>
</gene>
<name>A0A2V1JQH8_EUBRA</name>
<dbReference type="Pfam" id="PF24024">
    <property type="entry name" value="DUF7336"/>
    <property type="match status" value="1"/>
</dbReference>
<evidence type="ECO:0000259" key="1">
    <source>
        <dbReference type="Pfam" id="PF24024"/>
    </source>
</evidence>
<proteinExistence type="predicted"/>
<protein>
    <recommendedName>
        <fullName evidence="1">DUF7336 domain-containing protein</fullName>
    </recommendedName>
</protein>
<feature type="domain" description="DUF7336" evidence="1">
    <location>
        <begin position="1"/>
        <end position="75"/>
    </location>
</feature>
<accession>A0A2V1JQH8</accession>
<sequence length="84" mass="9844">MILYLVHGNTYFNSYGYEEHLFGIYTTKDAAENARNLFINEFYIQEMANDYTTVDRISQVMNAIQILELEADKIKDIYLGGYIE</sequence>
<dbReference type="InterPro" id="IPR055760">
    <property type="entry name" value="DUF7336"/>
</dbReference>
<reference evidence="2 3" key="1">
    <citation type="submission" date="2014-09" db="EMBL/GenBank/DDBJ databases">
        <title>Butyrate-producing bacteria isolated from human gut.</title>
        <authorList>
            <person name="Zhang Q."/>
            <person name="Zhao L."/>
        </authorList>
    </citation>
    <scope>NUCLEOTIDE SEQUENCE [LARGE SCALE GENOMIC DNA]</scope>
    <source>
        <strain evidence="2 3">21</strain>
    </source>
</reference>
<dbReference type="Proteomes" id="UP000245288">
    <property type="component" value="Unassembled WGS sequence"/>
</dbReference>
<dbReference type="OrthoDB" id="2087774at2"/>
<dbReference type="AlphaFoldDB" id="A0A2V1JQH8"/>
<dbReference type="EMBL" id="JRFU01000061">
    <property type="protein sequence ID" value="PWE87107.1"/>
    <property type="molecule type" value="Genomic_DNA"/>
</dbReference>
<evidence type="ECO:0000313" key="2">
    <source>
        <dbReference type="EMBL" id="PWE87107.1"/>
    </source>
</evidence>
<organism evidence="2 3">
    <name type="scientific">Eubacterium ramulus</name>
    <dbReference type="NCBI Taxonomy" id="39490"/>
    <lineage>
        <taxon>Bacteria</taxon>
        <taxon>Bacillati</taxon>
        <taxon>Bacillota</taxon>
        <taxon>Clostridia</taxon>
        <taxon>Eubacteriales</taxon>
        <taxon>Eubacteriaceae</taxon>
        <taxon>Eubacterium</taxon>
    </lineage>
</organism>
<keyword evidence="3" id="KW-1185">Reference proteome</keyword>